<feature type="compositionally biased region" description="Low complexity" evidence="1">
    <location>
        <begin position="126"/>
        <end position="142"/>
    </location>
</feature>
<comment type="caution">
    <text evidence="2">The sequence shown here is derived from an EMBL/GenBank/DDBJ whole genome shotgun (WGS) entry which is preliminary data.</text>
</comment>
<evidence type="ECO:0008006" key="4">
    <source>
        <dbReference type="Google" id="ProtNLM"/>
    </source>
</evidence>
<dbReference type="PANTHER" id="PTHR13491:SF0">
    <property type="entry name" value="ZINC FINGER CCHC DOMAIN-CONTAINING PROTEIN 10"/>
    <property type="match status" value="1"/>
</dbReference>
<proteinExistence type="predicted"/>
<accession>A0A9P0T8C3</accession>
<dbReference type="Proteomes" id="UP001152562">
    <property type="component" value="Unassembled WGS sequence"/>
</dbReference>
<dbReference type="SUPFAM" id="SSF57756">
    <property type="entry name" value="Retrovirus zinc finger-like domains"/>
    <property type="match status" value="1"/>
</dbReference>
<dbReference type="GO" id="GO:0003676">
    <property type="term" value="F:nucleic acid binding"/>
    <property type="evidence" value="ECO:0007669"/>
    <property type="project" value="InterPro"/>
</dbReference>
<dbReference type="EMBL" id="CALOZG010000005">
    <property type="protein sequence ID" value="CAH4027570.1"/>
    <property type="molecule type" value="Genomic_DNA"/>
</dbReference>
<dbReference type="PANTHER" id="PTHR13491">
    <property type="entry name" value="ZCCHC10 PROTEIN"/>
    <property type="match status" value="1"/>
</dbReference>
<dbReference type="InterPro" id="IPR039715">
    <property type="entry name" value="ZCCHC10"/>
</dbReference>
<feature type="compositionally biased region" description="Low complexity" evidence="1">
    <location>
        <begin position="154"/>
        <end position="166"/>
    </location>
</feature>
<dbReference type="InterPro" id="IPR036875">
    <property type="entry name" value="Znf_CCHC_sf"/>
</dbReference>
<protein>
    <recommendedName>
        <fullName evidence="4">Zinc finger CCHC domain-containing protein 10</fullName>
    </recommendedName>
</protein>
<feature type="region of interest" description="Disordered" evidence="1">
    <location>
        <begin position="117"/>
        <end position="172"/>
    </location>
</feature>
<sequence>MSDYHCTLFFKLYYKVPSNVVSNFGSVREAAKRNRIKMTLGTYNRHQSAKKRQAKLAAAFPQGIKCQKCLEYGHWSYECTGKRKVLVRPSRTQVLKKNLKAKKDKCSGGKCDLPTKKKRNNCQNCSDDGSTSESSSNSSSSDSESDSGSEDESGSSSYSDSSSGSESDSDSD</sequence>
<dbReference type="AlphaFoldDB" id="A0A9P0T8C3"/>
<gene>
    <name evidence="2" type="ORF">PIBRA_LOCUS4709</name>
</gene>
<evidence type="ECO:0000313" key="3">
    <source>
        <dbReference type="Proteomes" id="UP001152562"/>
    </source>
</evidence>
<evidence type="ECO:0000256" key="1">
    <source>
        <dbReference type="SAM" id="MobiDB-lite"/>
    </source>
</evidence>
<organism evidence="2 3">
    <name type="scientific">Pieris brassicae</name>
    <name type="common">White butterfly</name>
    <name type="synonym">Large white butterfly</name>
    <dbReference type="NCBI Taxonomy" id="7116"/>
    <lineage>
        <taxon>Eukaryota</taxon>
        <taxon>Metazoa</taxon>
        <taxon>Ecdysozoa</taxon>
        <taxon>Arthropoda</taxon>
        <taxon>Hexapoda</taxon>
        <taxon>Insecta</taxon>
        <taxon>Pterygota</taxon>
        <taxon>Neoptera</taxon>
        <taxon>Endopterygota</taxon>
        <taxon>Lepidoptera</taxon>
        <taxon>Glossata</taxon>
        <taxon>Ditrysia</taxon>
        <taxon>Papilionoidea</taxon>
        <taxon>Pieridae</taxon>
        <taxon>Pierinae</taxon>
        <taxon>Pieris</taxon>
    </lineage>
</organism>
<name>A0A9P0T8C3_PIEBR</name>
<reference evidence="2" key="1">
    <citation type="submission" date="2022-05" db="EMBL/GenBank/DDBJ databases">
        <authorList>
            <person name="Okamura Y."/>
        </authorList>
    </citation>
    <scope>NUCLEOTIDE SEQUENCE</scope>
</reference>
<feature type="compositionally biased region" description="Acidic residues" evidence="1">
    <location>
        <begin position="143"/>
        <end position="153"/>
    </location>
</feature>
<evidence type="ECO:0000313" key="2">
    <source>
        <dbReference type="EMBL" id="CAH4027570.1"/>
    </source>
</evidence>
<keyword evidence="3" id="KW-1185">Reference proteome</keyword>
<dbReference type="Pfam" id="PF13917">
    <property type="entry name" value="zf-CCHC_3"/>
    <property type="match status" value="1"/>
</dbReference>
<dbReference type="GO" id="GO:0008270">
    <property type="term" value="F:zinc ion binding"/>
    <property type="evidence" value="ECO:0007669"/>
    <property type="project" value="InterPro"/>
</dbReference>